<keyword evidence="7 11" id="KW-0479">Metal-binding</keyword>
<dbReference type="Proteomes" id="UP000197679">
    <property type="component" value="Chromosome"/>
</dbReference>
<dbReference type="SMART" id="SM00729">
    <property type="entry name" value="Elp3"/>
    <property type="match status" value="1"/>
</dbReference>
<dbReference type="Gene3D" id="3.80.30.20">
    <property type="entry name" value="tm_1862 like domain"/>
    <property type="match status" value="1"/>
</dbReference>
<dbReference type="PROSITE" id="PS50926">
    <property type="entry name" value="TRAM"/>
    <property type="match status" value="1"/>
</dbReference>
<dbReference type="EMBL" id="CP019964">
    <property type="protein sequence ID" value="ASI13965.1"/>
    <property type="molecule type" value="Genomic_DNA"/>
</dbReference>
<dbReference type="GeneID" id="33314215"/>
<dbReference type="PANTHER" id="PTHR11918">
    <property type="entry name" value="RADICAL SAM PROTEINS"/>
    <property type="match status" value="1"/>
</dbReference>
<dbReference type="CDD" id="cd01335">
    <property type="entry name" value="Radical_SAM"/>
    <property type="match status" value="1"/>
</dbReference>
<comment type="cofactor">
    <cofactor evidence="11">
        <name>[4Fe-4S] cluster</name>
        <dbReference type="ChEBI" id="CHEBI:49883"/>
    </cofactor>
    <text evidence="11">Binds 1 or 2 [4Fe-4S] cluster. One cluster is coordinated with 3 cysteines and an exchangeable S-adenosyl-L-methionine.</text>
</comment>
<dbReference type="FunFam" id="3.80.30.20:FF:000002">
    <property type="entry name" value="threonylcarbamoyladenosine tRNA methylthiotransferase isoform X2"/>
    <property type="match status" value="1"/>
</dbReference>
<feature type="domain" description="TRAM" evidence="12">
    <location>
        <begin position="365"/>
        <end position="427"/>
    </location>
</feature>
<evidence type="ECO:0000259" key="13">
    <source>
        <dbReference type="PROSITE" id="PS51449"/>
    </source>
</evidence>
<dbReference type="Pfam" id="PF00919">
    <property type="entry name" value="UPF0004"/>
    <property type="match status" value="1"/>
</dbReference>
<sequence>MKVYVKTYGCTLNQADSDIIKTLLKDSNITVSDDEADSDAVIVNTCTVKTATEQRIINKLERLQKSGKRTIVTGCMASANPDLISKYVPSVSIITAPNISSLPAALGKVAEGERVVYDRYGAVDRMSYFKPGSGIISRIPIGDGCLSNCAFCETKRARGPLNSFSSDLIAKAISYSVRKGAKEIELTSQDVGAYGADRKSSIAELLDKIKTLDIGDDYYIRIGMLNPEHALKHIEAFTDALNSGHFYKFIHLPVQSGSDSVLKDMNRDYDISQFYEVVDRLRSNVKDLMLETDIIVGYPTEKEKDFEETLEMVKDVKPDVSNLSKFARRPHARASKLEQLSENEIKRRSVEATRIIRRVQNSINKKLIGTSQDVMLTERTGISINGRNPSYKQVIIAGESDGLELGDRCKVKIYSSTSNALYGKVLN</sequence>
<dbReference type="PANTHER" id="PTHR11918:SF45">
    <property type="entry name" value="THREONYLCARBAMOYLADENOSINE TRNA METHYLTHIOTRANSFERASE"/>
    <property type="match status" value="1"/>
</dbReference>
<evidence type="ECO:0000259" key="14">
    <source>
        <dbReference type="PROSITE" id="PS51918"/>
    </source>
</evidence>
<dbReference type="InterPro" id="IPR038135">
    <property type="entry name" value="Methylthiotransferase_N_sf"/>
</dbReference>
<dbReference type="GO" id="GO:0046872">
    <property type="term" value="F:metal ion binding"/>
    <property type="evidence" value="ECO:0007669"/>
    <property type="project" value="UniProtKB-UniRule"/>
</dbReference>
<evidence type="ECO:0000256" key="4">
    <source>
        <dbReference type="ARBA" id="ARBA00022679"/>
    </source>
</evidence>
<evidence type="ECO:0000259" key="12">
    <source>
        <dbReference type="PROSITE" id="PS50926"/>
    </source>
</evidence>
<dbReference type="NCBIfam" id="TIGR00089">
    <property type="entry name" value="MiaB/RimO family radical SAM methylthiotransferase"/>
    <property type="match status" value="1"/>
</dbReference>
<keyword evidence="8 11" id="KW-0408">Iron</keyword>
<dbReference type="GO" id="GO:0035598">
    <property type="term" value="F:tRNA (N(6)-L-threonylcarbamoyladenosine(37)-C(2))-methylthiotransferase activity"/>
    <property type="evidence" value="ECO:0007669"/>
    <property type="project" value="UniProtKB-UniRule"/>
</dbReference>
<dbReference type="OrthoDB" id="372134at2157"/>
<feature type="domain" description="Radical SAM core" evidence="14">
    <location>
        <begin position="131"/>
        <end position="366"/>
    </location>
</feature>
<evidence type="ECO:0000256" key="11">
    <source>
        <dbReference type="RuleBase" id="RU368081"/>
    </source>
</evidence>
<dbReference type="NCBIfam" id="TIGR01578">
    <property type="entry name" value="MiaB-like-B"/>
    <property type="match status" value="1"/>
</dbReference>
<dbReference type="RefSeq" id="WP_088820229.1">
    <property type="nucleotide sequence ID" value="NZ_CP019964.1"/>
</dbReference>
<protein>
    <recommendedName>
        <fullName evidence="11">tRNA-t(6)A37 methylthiotransferase</fullName>
        <ecNumber evidence="11">2.8.4.5</ecNumber>
    </recommendedName>
</protein>
<dbReference type="InterPro" id="IPR058240">
    <property type="entry name" value="rSAM_sf"/>
</dbReference>
<dbReference type="PROSITE" id="PS51918">
    <property type="entry name" value="RADICAL_SAM"/>
    <property type="match status" value="1"/>
</dbReference>
<dbReference type="InterPro" id="IPR013848">
    <property type="entry name" value="Methylthiotransferase_N"/>
</dbReference>
<keyword evidence="9 11" id="KW-0411">Iron-sulfur</keyword>
<organism evidence="15 16">
    <name type="scientific">Candidatus Mancarchaeum acidiphilum</name>
    <dbReference type="NCBI Taxonomy" id="1920749"/>
    <lineage>
        <taxon>Archaea</taxon>
        <taxon>Candidatus Micrarchaeota</taxon>
        <taxon>Candidatus Mancarchaeum</taxon>
    </lineage>
</organism>
<keyword evidence="3 11" id="KW-0004">4Fe-4S</keyword>
<keyword evidence="5 11" id="KW-0949">S-adenosyl-L-methionine</keyword>
<dbReference type="Gene3D" id="3.40.50.12160">
    <property type="entry name" value="Methylthiotransferase, N-terminal domain"/>
    <property type="match status" value="1"/>
</dbReference>
<dbReference type="GO" id="GO:0051539">
    <property type="term" value="F:4 iron, 4 sulfur cluster binding"/>
    <property type="evidence" value="ECO:0007669"/>
    <property type="project" value="UniProtKB-UniRule"/>
</dbReference>
<reference evidence="15 16" key="1">
    <citation type="journal article" date="2017" name="Nat. Commun.">
        <title>'ARMAN' archaea depend on association with euryarchaeal host in culture and in situ.</title>
        <authorList>
            <person name="Golyshina O."/>
            <person name="Toshchakov S."/>
            <person name="Makarova K."/>
            <person name="Gavrilov S."/>
            <person name="Korzhenkov A."/>
            <person name="La Cono V."/>
            <person name="Arcadi E."/>
            <person name="Nechitaylo T."/>
            <person name="Ferrer M."/>
            <person name="Kublanov I."/>
            <person name="Wolf Y."/>
            <person name="Yakimov M."/>
            <person name="Golyshin P."/>
            <person name="Slesarev A."/>
            <person name="Kozyavkin S."/>
        </authorList>
    </citation>
    <scope>NUCLEOTIDE SEQUENCE [LARGE SCALE GENOMIC DNA]</scope>
    <source>
        <strain evidence="15 16">Mia14</strain>
    </source>
</reference>
<name>A0A218NNB8_9ARCH</name>
<evidence type="ECO:0000256" key="5">
    <source>
        <dbReference type="ARBA" id="ARBA00022691"/>
    </source>
</evidence>
<dbReference type="SUPFAM" id="SSF102114">
    <property type="entry name" value="Radical SAM enzymes"/>
    <property type="match status" value="1"/>
</dbReference>
<accession>A0A218NNB8</accession>
<dbReference type="InterPro" id="IPR006638">
    <property type="entry name" value="Elp3/MiaA/NifB-like_rSAM"/>
</dbReference>
<comment type="similarity">
    <text evidence="2 11">Belongs to the methylthiotransferase family. CDKAL1 subfamily.</text>
</comment>
<keyword evidence="4 11" id="KW-0808">Transferase</keyword>
<dbReference type="PROSITE" id="PS01278">
    <property type="entry name" value="MTTASE_RADICAL"/>
    <property type="match status" value="1"/>
</dbReference>
<dbReference type="EC" id="2.8.4.5" evidence="11"/>
<dbReference type="Pfam" id="PF04055">
    <property type="entry name" value="Radical_SAM"/>
    <property type="match status" value="1"/>
</dbReference>
<proteinExistence type="inferred from homology"/>
<dbReference type="SFLD" id="SFLDG01082">
    <property type="entry name" value="B12-binding_domain_containing"/>
    <property type="match status" value="1"/>
</dbReference>
<evidence type="ECO:0000256" key="10">
    <source>
        <dbReference type="ARBA" id="ARBA00051661"/>
    </source>
</evidence>
<comment type="catalytic activity">
    <reaction evidence="10 11">
        <text>N(6)-L-threonylcarbamoyladenosine(37) in tRNA + (sulfur carrier)-SH + AH2 + 2 S-adenosyl-L-methionine = 2-methylsulfanyl-N(6)-L-threonylcarbamoyladenosine(37) in tRNA + (sulfur carrier)-H + 5'-deoxyadenosine + L-methionine + A + S-adenosyl-L-homocysteine + 2 H(+)</text>
        <dbReference type="Rhea" id="RHEA:37075"/>
        <dbReference type="Rhea" id="RHEA-COMP:10163"/>
        <dbReference type="Rhea" id="RHEA-COMP:11092"/>
        <dbReference type="Rhea" id="RHEA-COMP:14737"/>
        <dbReference type="Rhea" id="RHEA-COMP:14739"/>
        <dbReference type="ChEBI" id="CHEBI:13193"/>
        <dbReference type="ChEBI" id="CHEBI:15378"/>
        <dbReference type="ChEBI" id="CHEBI:17319"/>
        <dbReference type="ChEBI" id="CHEBI:17499"/>
        <dbReference type="ChEBI" id="CHEBI:29917"/>
        <dbReference type="ChEBI" id="CHEBI:57844"/>
        <dbReference type="ChEBI" id="CHEBI:57856"/>
        <dbReference type="ChEBI" id="CHEBI:59789"/>
        <dbReference type="ChEBI" id="CHEBI:64428"/>
        <dbReference type="ChEBI" id="CHEBI:74418"/>
        <dbReference type="ChEBI" id="CHEBI:74420"/>
        <dbReference type="EC" id="2.8.4.5"/>
    </reaction>
</comment>
<dbReference type="KEGG" id="marh:Mia14_0662"/>
<dbReference type="PROSITE" id="PS51449">
    <property type="entry name" value="MTTASE_N"/>
    <property type="match status" value="1"/>
</dbReference>
<dbReference type="InterPro" id="IPR007197">
    <property type="entry name" value="rSAM"/>
</dbReference>
<evidence type="ECO:0000256" key="6">
    <source>
        <dbReference type="ARBA" id="ARBA00022694"/>
    </source>
</evidence>
<evidence type="ECO:0000256" key="2">
    <source>
        <dbReference type="ARBA" id="ARBA00008616"/>
    </source>
</evidence>
<keyword evidence="6 11" id="KW-0819">tRNA processing</keyword>
<dbReference type="SFLD" id="SFLDS00029">
    <property type="entry name" value="Radical_SAM"/>
    <property type="match status" value="1"/>
</dbReference>
<dbReference type="InterPro" id="IPR023404">
    <property type="entry name" value="rSAM_horseshoe"/>
</dbReference>
<evidence type="ECO:0000256" key="8">
    <source>
        <dbReference type="ARBA" id="ARBA00023004"/>
    </source>
</evidence>
<dbReference type="InterPro" id="IPR002792">
    <property type="entry name" value="TRAM_dom"/>
</dbReference>
<keyword evidence="16" id="KW-1185">Reference proteome</keyword>
<comment type="function">
    <text evidence="1 11">Catalyzes the methylthiolation of N6-threonylcarbamoyladenosine (t(6)A), leading to the formation of 2-methylthio-N6-threonylcarbamoyladenosine (ms(2)t(6)A) at position 37 in tRNAs that read codons beginning with adenine.</text>
</comment>
<evidence type="ECO:0000313" key="15">
    <source>
        <dbReference type="EMBL" id="ASI13965.1"/>
    </source>
</evidence>
<dbReference type="InterPro" id="IPR006466">
    <property type="entry name" value="MiaB-like_arc_euk"/>
</dbReference>
<gene>
    <name evidence="15" type="ORF">Mia14_0662</name>
</gene>
<evidence type="ECO:0000256" key="9">
    <source>
        <dbReference type="ARBA" id="ARBA00023014"/>
    </source>
</evidence>
<feature type="domain" description="MTTase N-terminal" evidence="13">
    <location>
        <begin position="1"/>
        <end position="111"/>
    </location>
</feature>
<evidence type="ECO:0000256" key="3">
    <source>
        <dbReference type="ARBA" id="ARBA00022485"/>
    </source>
</evidence>
<evidence type="ECO:0000256" key="1">
    <source>
        <dbReference type="ARBA" id="ARBA00002399"/>
    </source>
</evidence>
<evidence type="ECO:0000256" key="7">
    <source>
        <dbReference type="ARBA" id="ARBA00022723"/>
    </source>
</evidence>
<dbReference type="InterPro" id="IPR020612">
    <property type="entry name" value="Methylthiotransferase_CS"/>
</dbReference>
<evidence type="ECO:0000313" key="16">
    <source>
        <dbReference type="Proteomes" id="UP000197679"/>
    </source>
</evidence>
<dbReference type="FunFam" id="3.40.50.12160:FF:000003">
    <property type="entry name" value="CDK5 regulatory subunit-associated protein 1"/>
    <property type="match status" value="1"/>
</dbReference>
<dbReference type="InterPro" id="IPR005839">
    <property type="entry name" value="Methylthiotransferase"/>
</dbReference>
<dbReference type="AlphaFoldDB" id="A0A218NNB8"/>